<gene>
    <name evidence="1" type="ORF">EVAR_20020_1</name>
</gene>
<reference evidence="1 2" key="1">
    <citation type="journal article" date="2019" name="Commun. Biol.">
        <title>The bagworm genome reveals a unique fibroin gene that provides high tensile strength.</title>
        <authorList>
            <person name="Kono N."/>
            <person name="Nakamura H."/>
            <person name="Ohtoshi R."/>
            <person name="Tomita M."/>
            <person name="Numata K."/>
            <person name="Arakawa K."/>
        </authorList>
    </citation>
    <scope>NUCLEOTIDE SEQUENCE [LARGE SCALE GENOMIC DNA]</scope>
</reference>
<evidence type="ECO:0000313" key="1">
    <source>
        <dbReference type="EMBL" id="GBP35510.1"/>
    </source>
</evidence>
<keyword evidence="2" id="KW-1185">Reference proteome</keyword>
<accession>A0A4C1VAA6</accession>
<sequence length="90" mass="10464">MDCGARGARPPAARAWPSSIAAYTSLELRRLLFPSRIEWRRTTLAYEMQGGRERAFRLHLPRRAPHFLPRVKYAYNYDTDNWKEITPGSA</sequence>
<protein>
    <submittedName>
        <fullName evidence="1">Uncharacterized protein</fullName>
    </submittedName>
</protein>
<comment type="caution">
    <text evidence="1">The sequence shown here is derived from an EMBL/GenBank/DDBJ whole genome shotgun (WGS) entry which is preliminary data.</text>
</comment>
<proteinExistence type="predicted"/>
<dbReference type="Proteomes" id="UP000299102">
    <property type="component" value="Unassembled WGS sequence"/>
</dbReference>
<evidence type="ECO:0000313" key="2">
    <source>
        <dbReference type="Proteomes" id="UP000299102"/>
    </source>
</evidence>
<dbReference type="AlphaFoldDB" id="A0A4C1VAA6"/>
<dbReference type="EMBL" id="BGZK01000304">
    <property type="protein sequence ID" value="GBP35510.1"/>
    <property type="molecule type" value="Genomic_DNA"/>
</dbReference>
<organism evidence="1 2">
    <name type="scientific">Eumeta variegata</name>
    <name type="common">Bagworm moth</name>
    <name type="synonym">Eumeta japonica</name>
    <dbReference type="NCBI Taxonomy" id="151549"/>
    <lineage>
        <taxon>Eukaryota</taxon>
        <taxon>Metazoa</taxon>
        <taxon>Ecdysozoa</taxon>
        <taxon>Arthropoda</taxon>
        <taxon>Hexapoda</taxon>
        <taxon>Insecta</taxon>
        <taxon>Pterygota</taxon>
        <taxon>Neoptera</taxon>
        <taxon>Endopterygota</taxon>
        <taxon>Lepidoptera</taxon>
        <taxon>Glossata</taxon>
        <taxon>Ditrysia</taxon>
        <taxon>Tineoidea</taxon>
        <taxon>Psychidae</taxon>
        <taxon>Oiketicinae</taxon>
        <taxon>Eumeta</taxon>
    </lineage>
</organism>
<name>A0A4C1VAA6_EUMVA</name>